<dbReference type="InterPro" id="IPR005106">
    <property type="entry name" value="Asp/hSer_DH_NAD-bd"/>
</dbReference>
<dbReference type="STRING" id="307972.A0A2G8LRR4"/>
<evidence type="ECO:0000259" key="4">
    <source>
        <dbReference type="Pfam" id="PF03447"/>
    </source>
</evidence>
<keyword evidence="6" id="KW-1185">Reference proteome</keyword>
<organism evidence="5 6">
    <name type="scientific">Stichopus japonicus</name>
    <name type="common">Sea cucumber</name>
    <dbReference type="NCBI Taxonomy" id="307972"/>
    <lineage>
        <taxon>Eukaryota</taxon>
        <taxon>Metazoa</taxon>
        <taxon>Echinodermata</taxon>
        <taxon>Eleutherozoa</taxon>
        <taxon>Echinozoa</taxon>
        <taxon>Holothuroidea</taxon>
        <taxon>Aspidochirotacea</taxon>
        <taxon>Aspidochirotida</taxon>
        <taxon>Stichopodidae</taxon>
        <taxon>Apostichopus</taxon>
    </lineage>
</organism>
<comment type="similarity">
    <text evidence="1">Belongs to the L-aspartate dehydrogenase family.</text>
</comment>
<dbReference type="SUPFAM" id="SSF51735">
    <property type="entry name" value="NAD(P)-binding Rossmann-fold domains"/>
    <property type="match status" value="1"/>
</dbReference>
<dbReference type="InterPro" id="IPR036291">
    <property type="entry name" value="NAD(P)-bd_dom_sf"/>
</dbReference>
<sequence length="280" mass="30142">MAEEKKKKRVGIVGFGNLGQYLYEAVKAHEDYEIAFVWNRTLDNLKGKIPANFVLEDLGQFASRNPDVIAEVAHPSISAQYGPLFLEKADYMVGSPTALAEQHVEDRLRQAASHHGLYIPAGALWGGGDIQKMADRGTLKGLKITMTKHPDHFRLASPLKEKNASVTDKAITLYDGPVRGLCPLAPHNVNTMAAGAIAAHNLGFDKVKGCLVSDPSLTEWHHVEVEVIGPGDHEAGKAFSVNTLRKNPAKPGAVTGSATSVSFLSSLLRAHDMGPGVHLC</sequence>
<dbReference type="Gene3D" id="3.30.360.10">
    <property type="entry name" value="Dihydrodipicolinate Reductase, domain 2"/>
    <property type="match status" value="1"/>
</dbReference>
<feature type="domain" description="Aspartate/homoserine dehydrogenase NAD-binding" evidence="4">
    <location>
        <begin position="14"/>
        <end position="118"/>
    </location>
</feature>
<evidence type="ECO:0000259" key="3">
    <source>
        <dbReference type="Pfam" id="PF01958"/>
    </source>
</evidence>
<dbReference type="Proteomes" id="UP000230750">
    <property type="component" value="Unassembled WGS sequence"/>
</dbReference>
<evidence type="ECO:0000256" key="1">
    <source>
        <dbReference type="ARBA" id="ARBA00008331"/>
    </source>
</evidence>
<dbReference type="Pfam" id="PF01958">
    <property type="entry name" value="Asp_DH_C"/>
    <property type="match status" value="1"/>
</dbReference>
<dbReference type="GO" id="GO:0033735">
    <property type="term" value="F:aspartate dehydrogenase [NAD(P)+] activity"/>
    <property type="evidence" value="ECO:0007669"/>
    <property type="project" value="InterPro"/>
</dbReference>
<gene>
    <name evidence="5" type="ORF">BSL78_00085</name>
</gene>
<accession>A0A2G8LRR4</accession>
<dbReference type="AlphaFoldDB" id="A0A2G8LRR4"/>
<dbReference type="Pfam" id="PF03447">
    <property type="entry name" value="NAD_binding_3"/>
    <property type="match status" value="1"/>
</dbReference>
<proteinExistence type="inferred from homology"/>
<feature type="domain" description="Aspartate dehydrogenase" evidence="3">
    <location>
        <begin position="168"/>
        <end position="259"/>
    </location>
</feature>
<dbReference type="PANTHER" id="PTHR31873">
    <property type="entry name" value="L-ASPARTATE DEHYDROGENASE-RELATED"/>
    <property type="match status" value="1"/>
</dbReference>
<evidence type="ECO:0000313" key="5">
    <source>
        <dbReference type="EMBL" id="PIK62958.1"/>
    </source>
</evidence>
<reference evidence="5 6" key="1">
    <citation type="journal article" date="2017" name="PLoS Biol.">
        <title>The sea cucumber genome provides insights into morphological evolution and visceral regeneration.</title>
        <authorList>
            <person name="Zhang X."/>
            <person name="Sun L."/>
            <person name="Yuan J."/>
            <person name="Sun Y."/>
            <person name="Gao Y."/>
            <person name="Zhang L."/>
            <person name="Li S."/>
            <person name="Dai H."/>
            <person name="Hamel J.F."/>
            <person name="Liu C."/>
            <person name="Yu Y."/>
            <person name="Liu S."/>
            <person name="Lin W."/>
            <person name="Guo K."/>
            <person name="Jin S."/>
            <person name="Xu P."/>
            <person name="Storey K.B."/>
            <person name="Huan P."/>
            <person name="Zhang T."/>
            <person name="Zhou Y."/>
            <person name="Zhang J."/>
            <person name="Lin C."/>
            <person name="Li X."/>
            <person name="Xing L."/>
            <person name="Huo D."/>
            <person name="Sun M."/>
            <person name="Wang L."/>
            <person name="Mercier A."/>
            <person name="Li F."/>
            <person name="Yang H."/>
            <person name="Xiang J."/>
        </authorList>
    </citation>
    <scope>NUCLEOTIDE SEQUENCE [LARGE SCALE GENOMIC DNA]</scope>
    <source>
        <strain evidence="5">Shaxun</strain>
        <tissue evidence="5">Muscle</tissue>
    </source>
</reference>
<dbReference type="SUPFAM" id="SSF55347">
    <property type="entry name" value="Glyceraldehyde-3-phosphate dehydrogenase-like, C-terminal domain"/>
    <property type="match status" value="1"/>
</dbReference>
<dbReference type="InterPro" id="IPR002811">
    <property type="entry name" value="Asp_DH"/>
</dbReference>
<dbReference type="GO" id="GO:0009435">
    <property type="term" value="P:NAD+ biosynthetic process"/>
    <property type="evidence" value="ECO:0007669"/>
    <property type="project" value="InterPro"/>
</dbReference>
<name>A0A2G8LRR4_STIJA</name>
<dbReference type="EMBL" id="MRZV01000002">
    <property type="protein sequence ID" value="PIK62958.1"/>
    <property type="molecule type" value="Genomic_DNA"/>
</dbReference>
<dbReference type="GO" id="GO:0050661">
    <property type="term" value="F:NADP binding"/>
    <property type="evidence" value="ECO:0007669"/>
    <property type="project" value="InterPro"/>
</dbReference>
<evidence type="ECO:0000256" key="2">
    <source>
        <dbReference type="ARBA" id="ARBA00020169"/>
    </source>
</evidence>
<dbReference type="OrthoDB" id="4310724at2759"/>
<dbReference type="Gene3D" id="3.40.50.720">
    <property type="entry name" value="NAD(P)-binding Rossmann-like Domain"/>
    <property type="match status" value="1"/>
</dbReference>
<comment type="caution">
    <text evidence="5">The sequence shown here is derived from an EMBL/GenBank/DDBJ whole genome shotgun (WGS) entry which is preliminary data.</text>
</comment>
<dbReference type="PANTHER" id="PTHR31873:SF6">
    <property type="entry name" value="ASPARTATE DEHYDROGENASE DOMAIN-CONTAINING PROTEIN"/>
    <property type="match status" value="1"/>
</dbReference>
<evidence type="ECO:0000313" key="6">
    <source>
        <dbReference type="Proteomes" id="UP000230750"/>
    </source>
</evidence>
<protein>
    <recommendedName>
        <fullName evidence="2">Aspartate dehydrogenase domain-containing protein</fullName>
    </recommendedName>
</protein>